<proteinExistence type="predicted"/>
<keyword evidence="1" id="KW-0812">Transmembrane</keyword>
<dbReference type="InterPro" id="IPR007401">
    <property type="entry name" value="DUF454"/>
</dbReference>
<dbReference type="GO" id="GO:0005886">
    <property type="term" value="C:plasma membrane"/>
    <property type="evidence" value="ECO:0007669"/>
    <property type="project" value="TreeGrafter"/>
</dbReference>
<feature type="transmembrane region" description="Helical" evidence="1">
    <location>
        <begin position="7"/>
        <end position="27"/>
    </location>
</feature>
<gene>
    <name evidence="2" type="primary">ybaN_6</name>
    <name evidence="2" type="ORF">SDC9_51361</name>
</gene>
<dbReference type="AlphaFoldDB" id="A0A644WN75"/>
<feature type="transmembrane region" description="Helical" evidence="1">
    <location>
        <begin position="73"/>
        <end position="94"/>
    </location>
</feature>
<reference evidence="2" key="1">
    <citation type="submission" date="2019-08" db="EMBL/GenBank/DDBJ databases">
        <authorList>
            <person name="Kucharzyk K."/>
            <person name="Murdoch R.W."/>
            <person name="Higgins S."/>
            <person name="Loffler F."/>
        </authorList>
    </citation>
    <scope>NUCLEOTIDE SEQUENCE</scope>
</reference>
<name>A0A644WN75_9ZZZZ</name>
<dbReference type="Pfam" id="PF04304">
    <property type="entry name" value="DUF454"/>
    <property type="match status" value="1"/>
</dbReference>
<feature type="transmembrane region" description="Helical" evidence="1">
    <location>
        <begin position="33"/>
        <end position="52"/>
    </location>
</feature>
<sequence length="122" mass="13726">MKLLKAFLIVIGFIAVGLGILGMFLPILPTTPFLLLAAACFAKSSDKFYHWLLNNRWFGSYIKNYREGKGIPLKIKIMALSFLWSTILISIVFFLDNIHVQVLLFAIAAAVTIHISLIKTKK</sequence>
<organism evidence="2">
    <name type="scientific">bioreactor metagenome</name>
    <dbReference type="NCBI Taxonomy" id="1076179"/>
    <lineage>
        <taxon>unclassified sequences</taxon>
        <taxon>metagenomes</taxon>
        <taxon>ecological metagenomes</taxon>
    </lineage>
</organism>
<feature type="transmembrane region" description="Helical" evidence="1">
    <location>
        <begin position="100"/>
        <end position="118"/>
    </location>
</feature>
<comment type="caution">
    <text evidence="2">The sequence shown here is derived from an EMBL/GenBank/DDBJ whole genome shotgun (WGS) entry which is preliminary data.</text>
</comment>
<dbReference type="EMBL" id="VSSQ01001098">
    <property type="protein sequence ID" value="MPM05077.1"/>
    <property type="molecule type" value="Genomic_DNA"/>
</dbReference>
<keyword evidence="1" id="KW-1133">Transmembrane helix</keyword>
<protein>
    <submittedName>
        <fullName evidence="2">Inner membrane protein YbaN</fullName>
    </submittedName>
</protein>
<dbReference type="PANTHER" id="PTHR35813">
    <property type="entry name" value="INNER MEMBRANE PROTEIN YBAN"/>
    <property type="match status" value="1"/>
</dbReference>
<evidence type="ECO:0000313" key="2">
    <source>
        <dbReference type="EMBL" id="MPM05077.1"/>
    </source>
</evidence>
<dbReference type="PIRSF" id="PIRSF016789">
    <property type="entry name" value="DUF454"/>
    <property type="match status" value="1"/>
</dbReference>
<keyword evidence="1" id="KW-0472">Membrane</keyword>
<dbReference type="PANTHER" id="PTHR35813:SF1">
    <property type="entry name" value="INNER MEMBRANE PROTEIN YBAN"/>
    <property type="match status" value="1"/>
</dbReference>
<accession>A0A644WN75</accession>
<evidence type="ECO:0000256" key="1">
    <source>
        <dbReference type="SAM" id="Phobius"/>
    </source>
</evidence>